<proteinExistence type="predicted"/>
<protein>
    <submittedName>
        <fullName evidence="8">Cadherin EGF LAG seven-pass G-type receptor 1</fullName>
    </submittedName>
</protein>
<organism evidence="8 9">
    <name type="scientific">Dufourea novaeangliae</name>
    <name type="common">Sweat bee</name>
    <dbReference type="NCBI Taxonomy" id="178035"/>
    <lineage>
        <taxon>Eukaryota</taxon>
        <taxon>Metazoa</taxon>
        <taxon>Ecdysozoa</taxon>
        <taxon>Arthropoda</taxon>
        <taxon>Hexapoda</taxon>
        <taxon>Insecta</taxon>
        <taxon>Pterygota</taxon>
        <taxon>Neoptera</taxon>
        <taxon>Endopterygota</taxon>
        <taxon>Hymenoptera</taxon>
        <taxon>Apocrita</taxon>
        <taxon>Aculeata</taxon>
        <taxon>Apoidea</taxon>
        <taxon>Anthophila</taxon>
        <taxon>Halictidae</taxon>
        <taxon>Rophitinae</taxon>
        <taxon>Dufourea</taxon>
    </lineage>
</organism>
<dbReference type="GO" id="GO:0004930">
    <property type="term" value="F:G protein-coupled receptor activity"/>
    <property type="evidence" value="ECO:0007669"/>
    <property type="project" value="InterPro"/>
</dbReference>
<dbReference type="InterPro" id="IPR053231">
    <property type="entry name" value="GPCR_LN-TM7"/>
</dbReference>
<keyword evidence="4 5" id="KW-0472">Membrane</keyword>
<dbReference type="EMBL" id="KQ434856">
    <property type="protein sequence ID" value="KZC08719.1"/>
    <property type="molecule type" value="Genomic_DNA"/>
</dbReference>
<evidence type="ECO:0000259" key="7">
    <source>
        <dbReference type="PROSITE" id="PS50261"/>
    </source>
</evidence>
<feature type="signal peptide" evidence="6">
    <location>
        <begin position="1"/>
        <end position="20"/>
    </location>
</feature>
<dbReference type="PANTHER" id="PTHR45902:SF2">
    <property type="entry name" value="G-PROTEIN COUPLED RECEPTORS FAMILY 2 PROFILE 2 DOMAIN-CONTAINING PROTEIN"/>
    <property type="match status" value="1"/>
</dbReference>
<dbReference type="InterPro" id="IPR000832">
    <property type="entry name" value="GPCR_2_secretin-like"/>
</dbReference>
<keyword evidence="2 5" id="KW-0812">Transmembrane</keyword>
<dbReference type="Gene3D" id="1.20.1070.10">
    <property type="entry name" value="Rhodopsin 7-helix transmembrane proteins"/>
    <property type="match status" value="1"/>
</dbReference>
<feature type="transmembrane region" description="Helical" evidence="5">
    <location>
        <begin position="68"/>
        <end position="91"/>
    </location>
</feature>
<evidence type="ECO:0000256" key="1">
    <source>
        <dbReference type="ARBA" id="ARBA00004141"/>
    </source>
</evidence>
<feature type="chain" id="PRO_5007599423" evidence="6">
    <location>
        <begin position="21"/>
        <end position="109"/>
    </location>
</feature>
<evidence type="ECO:0000256" key="6">
    <source>
        <dbReference type="SAM" id="SignalP"/>
    </source>
</evidence>
<name>A0A154P9Y6_DUFNO</name>
<dbReference type="Pfam" id="PF00002">
    <property type="entry name" value="7tm_2"/>
    <property type="match status" value="1"/>
</dbReference>
<keyword evidence="8" id="KW-0675">Receptor</keyword>
<evidence type="ECO:0000256" key="5">
    <source>
        <dbReference type="SAM" id="Phobius"/>
    </source>
</evidence>
<dbReference type="OrthoDB" id="6134459at2759"/>
<keyword evidence="9" id="KW-1185">Reference proteome</keyword>
<evidence type="ECO:0000313" key="8">
    <source>
        <dbReference type="EMBL" id="KZC08719.1"/>
    </source>
</evidence>
<dbReference type="AlphaFoldDB" id="A0A154P9Y6"/>
<dbReference type="PROSITE" id="PS50261">
    <property type="entry name" value="G_PROTEIN_RECEP_F2_4"/>
    <property type="match status" value="1"/>
</dbReference>
<evidence type="ECO:0000256" key="4">
    <source>
        <dbReference type="ARBA" id="ARBA00023136"/>
    </source>
</evidence>
<feature type="domain" description="G-protein coupled receptors family 2 profile 2" evidence="7">
    <location>
        <begin position="1"/>
        <end position="109"/>
    </location>
</feature>
<feature type="transmembrane region" description="Helical" evidence="5">
    <location>
        <begin position="36"/>
        <end position="56"/>
    </location>
</feature>
<dbReference type="STRING" id="178035.A0A154P9Y6"/>
<dbReference type="PANTHER" id="PTHR45902">
    <property type="entry name" value="LATROPHILIN RECEPTOR-LIKE PROTEIN A"/>
    <property type="match status" value="1"/>
</dbReference>
<comment type="subcellular location">
    <subcellularLocation>
        <location evidence="1">Membrane</location>
        <topology evidence="1">Multi-pass membrane protein</topology>
    </subcellularLocation>
</comment>
<gene>
    <name evidence="8" type="ORF">WN55_10741</name>
</gene>
<reference evidence="8 9" key="1">
    <citation type="submission" date="2015-07" db="EMBL/GenBank/DDBJ databases">
        <title>The genome of Dufourea novaeangliae.</title>
        <authorList>
            <person name="Pan H."/>
            <person name="Kapheim K."/>
        </authorList>
    </citation>
    <scope>NUCLEOTIDE SEQUENCE [LARGE SCALE GENOMIC DNA]</scope>
    <source>
        <strain evidence="8">0120121106</strain>
        <tissue evidence="8">Whole body</tissue>
    </source>
</reference>
<evidence type="ECO:0000256" key="2">
    <source>
        <dbReference type="ARBA" id="ARBA00022692"/>
    </source>
</evidence>
<dbReference type="GO" id="GO:0016020">
    <property type="term" value="C:membrane"/>
    <property type="evidence" value="ECO:0007669"/>
    <property type="project" value="UniProtKB-SubCell"/>
</dbReference>
<keyword evidence="3 5" id="KW-1133">Transmembrane helix</keyword>
<sequence>MNLLAALFMVQLLFIVGVGGVQDSELCISLGFSLQYLRMTVVCWLAAMCHHLYATVASIPRRDDPPTYLKYSVFAWGAPFLNLGVAAFLQITETNDIWNIRDLTPFNCW</sequence>
<keyword evidence="6" id="KW-0732">Signal</keyword>
<dbReference type="Proteomes" id="UP000076502">
    <property type="component" value="Unassembled WGS sequence"/>
</dbReference>
<dbReference type="GO" id="GO:0007166">
    <property type="term" value="P:cell surface receptor signaling pathway"/>
    <property type="evidence" value="ECO:0007669"/>
    <property type="project" value="InterPro"/>
</dbReference>
<accession>A0A154P9Y6</accession>
<evidence type="ECO:0000256" key="3">
    <source>
        <dbReference type="ARBA" id="ARBA00022989"/>
    </source>
</evidence>
<dbReference type="InterPro" id="IPR017981">
    <property type="entry name" value="GPCR_2-like_7TM"/>
</dbReference>
<evidence type="ECO:0000313" key="9">
    <source>
        <dbReference type="Proteomes" id="UP000076502"/>
    </source>
</evidence>